<dbReference type="RefSeq" id="WP_166283268.1">
    <property type="nucleotide sequence ID" value="NZ_JTHE03000099.1"/>
</dbReference>
<name>A0ABD4T6Y1_9CYAN</name>
<reference evidence="1 2" key="1">
    <citation type="journal article" date="2015" name="Genome Announc.">
        <title>Draft Genome Sequence of Filamentous Marine Cyanobacterium Lyngbya confervoides Strain BDU141951.</title>
        <authorList>
            <person name="Chandrababunaidu M.M."/>
            <person name="Sen D."/>
            <person name="Tripathy S."/>
        </authorList>
    </citation>
    <scope>NUCLEOTIDE SEQUENCE [LARGE SCALE GENOMIC DNA]</scope>
    <source>
        <strain evidence="1 2">BDU141951</strain>
    </source>
</reference>
<dbReference type="EMBL" id="JTHE03000099">
    <property type="protein sequence ID" value="MCM1984483.1"/>
    <property type="molecule type" value="Genomic_DNA"/>
</dbReference>
<protein>
    <submittedName>
        <fullName evidence="1">Uncharacterized protein</fullName>
    </submittedName>
</protein>
<sequence>MSKARSPIRQWFHLGVWIALSALLTTRHRALSTQGSWVVAEALSQEGPPAFQLAEFPNGLYQFCSQPDPQDWRDGEGVCLMLRKQDRLLQGYYGYPHSDEFICLGTSK</sequence>
<evidence type="ECO:0000313" key="2">
    <source>
        <dbReference type="Proteomes" id="UP000031561"/>
    </source>
</evidence>
<dbReference type="AlphaFoldDB" id="A0ABD4T6Y1"/>
<evidence type="ECO:0000313" key="1">
    <source>
        <dbReference type="EMBL" id="MCM1984483.1"/>
    </source>
</evidence>
<dbReference type="Proteomes" id="UP000031561">
    <property type="component" value="Unassembled WGS sequence"/>
</dbReference>
<comment type="caution">
    <text evidence="1">The sequence shown here is derived from an EMBL/GenBank/DDBJ whole genome shotgun (WGS) entry which is preliminary data.</text>
</comment>
<organism evidence="1 2">
    <name type="scientific">Lyngbya confervoides BDU141951</name>
    <dbReference type="NCBI Taxonomy" id="1574623"/>
    <lineage>
        <taxon>Bacteria</taxon>
        <taxon>Bacillati</taxon>
        <taxon>Cyanobacteriota</taxon>
        <taxon>Cyanophyceae</taxon>
        <taxon>Oscillatoriophycideae</taxon>
        <taxon>Oscillatoriales</taxon>
        <taxon>Microcoleaceae</taxon>
        <taxon>Lyngbya</taxon>
    </lineage>
</organism>
<proteinExistence type="predicted"/>
<accession>A0ABD4T6Y1</accession>
<gene>
    <name evidence="1" type="ORF">QQ91_0016795</name>
</gene>
<keyword evidence="2" id="KW-1185">Reference proteome</keyword>